<evidence type="ECO:0000259" key="1">
    <source>
        <dbReference type="Pfam" id="PF14326"/>
    </source>
</evidence>
<dbReference type="AlphaFoldDB" id="A0A1J1JJQ0"/>
<name>A0A1J1JJQ0_PLAAG</name>
<feature type="domain" description="DUF4384" evidence="1">
    <location>
        <begin position="156"/>
        <end position="231"/>
    </location>
</feature>
<reference evidence="2" key="1">
    <citation type="submission" date="2015-09" db="EMBL/GenBank/DDBJ databases">
        <authorList>
            <person name="Jackson K.R."/>
            <person name="Lunt B.L."/>
            <person name="Fisher J.N.B."/>
            <person name="Gardner A.V."/>
            <person name="Bailey M.E."/>
            <person name="Deus L.M."/>
            <person name="Earl A.S."/>
            <person name="Gibby P.D."/>
            <person name="Hartmann K.A."/>
            <person name="Liu J.E."/>
            <person name="Manci A.M."/>
            <person name="Nielsen D.A."/>
            <person name="Solomon M.B."/>
            <person name="Breakwell D.P."/>
            <person name="Burnett S.H."/>
            <person name="Grose J.H."/>
        </authorList>
    </citation>
    <scope>NUCLEOTIDE SEQUENCE</scope>
    <source>
        <strain evidence="2">7805</strain>
    </source>
</reference>
<organism evidence="2">
    <name type="scientific">Planktothrix agardhii</name>
    <name type="common">Oscillatoria agardhii</name>
    <dbReference type="NCBI Taxonomy" id="1160"/>
    <lineage>
        <taxon>Bacteria</taxon>
        <taxon>Bacillati</taxon>
        <taxon>Cyanobacteriota</taxon>
        <taxon>Cyanophyceae</taxon>
        <taxon>Oscillatoriophycideae</taxon>
        <taxon>Oscillatoriales</taxon>
        <taxon>Microcoleaceae</taxon>
        <taxon>Planktothrix</taxon>
    </lineage>
</organism>
<dbReference type="EMBL" id="LO018304">
    <property type="protein sequence ID" value="CUM60985.1"/>
    <property type="molecule type" value="Genomic_DNA"/>
</dbReference>
<gene>
    <name evidence="2" type="ORF">PLAM_3019</name>
</gene>
<proteinExistence type="predicted"/>
<dbReference type="RefSeq" id="WP_254034422.1">
    <property type="nucleotide sequence ID" value="NZ_LR882950.1"/>
</dbReference>
<protein>
    <recommendedName>
        <fullName evidence="1">DUF4384 domain-containing protein</fullName>
    </recommendedName>
</protein>
<evidence type="ECO:0000313" key="2">
    <source>
        <dbReference type="EMBL" id="CUM60985.1"/>
    </source>
</evidence>
<dbReference type="InterPro" id="IPR025493">
    <property type="entry name" value="DUF4384"/>
</dbReference>
<sequence>MISKEYNDNEEMFLNAIADQWGFKDRCKLVFVQRFLRSNDDLTHDALADVLEDNLKDTKSKPENHQQVLKDYLSRNIFMKMAEKGCDFKSRDKSLSAKSWLRGTVYLQWLKQTLWNELKTKTTAKNKIGPVLAGNVSNLGMRHKTPNPYLNKVPKDSDILFKINLEKPGHLILLEREPSGVMCCICPSEYAPEFQVKSGETTLPQYPPSPYPVFTANEEGQEQILAVITPDKPSLNWLAKSQQEALELDHQHLYELLTYVEERSDSQVFYTEYKVVNLLKTV</sequence>
<dbReference type="Pfam" id="PF14326">
    <property type="entry name" value="DUF4384"/>
    <property type="match status" value="1"/>
</dbReference>
<accession>A0A1J1JJQ0</accession>